<organism evidence="3 4">
    <name type="scientific">Cellulophaga geojensis KL-A</name>
    <dbReference type="NCBI Taxonomy" id="1328323"/>
    <lineage>
        <taxon>Bacteria</taxon>
        <taxon>Pseudomonadati</taxon>
        <taxon>Bacteroidota</taxon>
        <taxon>Flavobacteriia</taxon>
        <taxon>Flavobacteriales</taxon>
        <taxon>Flavobacteriaceae</taxon>
        <taxon>Cellulophaga</taxon>
    </lineage>
</organism>
<evidence type="ECO:0000313" key="4">
    <source>
        <dbReference type="Proteomes" id="UP000019275"/>
    </source>
</evidence>
<dbReference type="InterPro" id="IPR012334">
    <property type="entry name" value="Pectin_lyas_fold"/>
</dbReference>
<name>A0ABN0RQB6_9FLAO</name>
<protein>
    <recommendedName>
        <fullName evidence="2">Periplasmic copper-binding protein NosD beta helix domain-containing protein</fullName>
    </recommendedName>
</protein>
<dbReference type="PROSITE" id="PS51257">
    <property type="entry name" value="PROKAR_LIPOPROTEIN"/>
    <property type="match status" value="1"/>
</dbReference>
<feature type="domain" description="Periplasmic copper-binding protein NosD beta helix" evidence="2">
    <location>
        <begin position="358"/>
        <end position="514"/>
    </location>
</feature>
<comment type="caution">
    <text evidence="3">The sequence shown here is derived from an EMBL/GenBank/DDBJ whole genome shotgun (WGS) entry which is preliminary data.</text>
</comment>
<dbReference type="Proteomes" id="UP000019275">
    <property type="component" value="Unassembled WGS sequence"/>
</dbReference>
<dbReference type="EMBL" id="ARZX01000006">
    <property type="protein sequence ID" value="EWH14036.1"/>
    <property type="molecule type" value="Genomic_DNA"/>
</dbReference>
<dbReference type="SUPFAM" id="SSF51126">
    <property type="entry name" value="Pectin lyase-like"/>
    <property type="match status" value="2"/>
</dbReference>
<evidence type="ECO:0000259" key="2">
    <source>
        <dbReference type="Pfam" id="PF05048"/>
    </source>
</evidence>
<keyword evidence="4" id="KW-1185">Reference proteome</keyword>
<gene>
    <name evidence="3" type="ORF">KLA_06892</name>
</gene>
<dbReference type="InterPro" id="IPR006626">
    <property type="entry name" value="PbH1"/>
</dbReference>
<feature type="chain" id="PRO_5046572832" description="Periplasmic copper-binding protein NosD beta helix domain-containing protein" evidence="1">
    <location>
        <begin position="27"/>
        <end position="713"/>
    </location>
</feature>
<reference evidence="3 4" key="1">
    <citation type="journal article" date="2014" name="Genome Announc.">
        <title>Draft Genome Sequence of the Carrageenan-Degrading Bacterium Cellulophaga sp. Strain KL-A, Isolated from Decaying Marine Algae.</title>
        <authorList>
            <person name="Shan D."/>
            <person name="Ying J."/>
            <person name="Li X."/>
            <person name="Gao Z."/>
            <person name="Wei G."/>
            <person name="Shao Z."/>
        </authorList>
    </citation>
    <scope>NUCLEOTIDE SEQUENCE [LARGE SCALE GENOMIC DNA]</scope>
    <source>
        <strain evidence="3 4">KL-A</strain>
    </source>
</reference>
<evidence type="ECO:0000256" key="1">
    <source>
        <dbReference type="SAM" id="SignalP"/>
    </source>
</evidence>
<dbReference type="InterPro" id="IPR011050">
    <property type="entry name" value="Pectin_lyase_fold/virulence"/>
</dbReference>
<proteinExistence type="predicted"/>
<dbReference type="InterPro" id="IPR007742">
    <property type="entry name" value="NosD_dom"/>
</dbReference>
<evidence type="ECO:0000313" key="3">
    <source>
        <dbReference type="EMBL" id="EWH14036.1"/>
    </source>
</evidence>
<accession>A0ABN0RQB6</accession>
<keyword evidence="1" id="KW-0732">Signal</keyword>
<dbReference type="Pfam" id="PF05048">
    <property type="entry name" value="NosD"/>
    <property type="match status" value="1"/>
</dbReference>
<dbReference type="Gene3D" id="2.160.20.10">
    <property type="entry name" value="Single-stranded right-handed beta-helix, Pectin lyase-like"/>
    <property type="match status" value="2"/>
</dbReference>
<feature type="signal peptide" evidence="1">
    <location>
        <begin position="1"/>
        <end position="26"/>
    </location>
</feature>
<sequence length="713" mass="77304">MHKQPLTLVKVLVFSLFIATTLVSCSQEDLLANVIAENAAEEEPDTEPDVQPIGDLDINTTPCDYTLDGIAAGTTLAIECQLDLDGKTVSLPTGVTLEYKGGEIINGTLNFTAGGKIDGNLLNQNLTVEGNVSLISETFEFHPSRWDIVQGDIVQSVAYSNHVNMQNAITSSKNLGAIVFSIGKFDAYFDSEKKNTPVIELPSDFHFAMSADTHLRIFPVNREFSSWMIRIRNQNNIKITGGSIHGDRKEHGSTPVYSGVLVWIMSGIDILVENVNIINSAHTGLTINSYRFHDHAEYNPSRNVKVTNCYFDANAANNVSITDGKDIIIENCELYRAGINLPNSLGIAPRIGIVIEPVTGQKVDGVIIRNNIIKETGGKSSILAALGNNIIIEGNDAEKQVGWTSASNVKVINNPALRGGVIAGFTSNYALSKSINNVISGNTMINCKTGIYATNDDIKIFNNKFINCTVAMLLRELQDTEIYDNEIESNVIGSFGINAQISLNNVTIRNNNINLTNGRAFSMSSINSDSNEIDNKFIIKDNTIDSGKEATFTNSNGIDILNNIFKTTGVTLTNSKNILFQNNNIVSNSGSSLYIGKTTSTSSIQILDNFLENTNSDKFGGYGLRIASSGSATITENVGINVEQNTIKVKSSNYGIYVKDVDGLTINSNKGTTGNYGFIYFRGDNSEIINNEISSGTKGYDIVGVNNVIYGNN</sequence>
<dbReference type="RefSeq" id="WP_034644667.1">
    <property type="nucleotide sequence ID" value="NZ_ARZX01000006.1"/>
</dbReference>
<dbReference type="SMART" id="SM00710">
    <property type="entry name" value="PbH1"/>
    <property type="match status" value="12"/>
</dbReference>